<dbReference type="PANTHER" id="PTHR11733">
    <property type="entry name" value="ZINC METALLOPROTEASE FAMILY M13 NEPRILYSIN-RELATED"/>
    <property type="match status" value="1"/>
</dbReference>
<keyword evidence="12" id="KW-1185">Reference proteome</keyword>
<evidence type="ECO:0000256" key="8">
    <source>
        <dbReference type="SAM" id="MobiDB-lite"/>
    </source>
</evidence>
<keyword evidence="3" id="KW-0645">Protease</keyword>
<dbReference type="AlphaFoldDB" id="A0AAN8F9J2"/>
<feature type="domain" description="Peptidase M13 N-terminal" evidence="10">
    <location>
        <begin position="248"/>
        <end position="327"/>
    </location>
</feature>
<comment type="cofactor">
    <cofactor evidence="1">
        <name>Zn(2+)</name>
        <dbReference type="ChEBI" id="CHEBI:29105"/>
    </cofactor>
</comment>
<dbReference type="GO" id="GO:0004222">
    <property type="term" value="F:metalloendopeptidase activity"/>
    <property type="evidence" value="ECO:0007669"/>
    <property type="project" value="InterPro"/>
</dbReference>
<evidence type="ECO:0000256" key="6">
    <source>
        <dbReference type="ARBA" id="ARBA00022833"/>
    </source>
</evidence>
<proteinExistence type="inferred from homology"/>
<comment type="caution">
    <text evidence="11">The sequence shown here is derived from an EMBL/GenBank/DDBJ whole genome shotgun (WGS) entry which is preliminary data.</text>
</comment>
<dbReference type="SUPFAM" id="SSF55486">
    <property type="entry name" value="Metalloproteases ('zincins'), catalytic domain"/>
    <property type="match status" value="1"/>
</dbReference>
<keyword evidence="4" id="KW-0479">Metal-binding</keyword>
<dbReference type="GO" id="GO:0046872">
    <property type="term" value="F:metal ion binding"/>
    <property type="evidence" value="ECO:0007669"/>
    <property type="project" value="UniProtKB-KW"/>
</dbReference>
<gene>
    <name evidence="11" type="ORF">GCK32_003120</name>
</gene>
<evidence type="ECO:0000256" key="4">
    <source>
        <dbReference type="ARBA" id="ARBA00022723"/>
    </source>
</evidence>
<dbReference type="EMBL" id="WIXE01017172">
    <property type="protein sequence ID" value="KAK5971964.1"/>
    <property type="molecule type" value="Genomic_DNA"/>
</dbReference>
<evidence type="ECO:0000313" key="11">
    <source>
        <dbReference type="EMBL" id="KAK5971964.1"/>
    </source>
</evidence>
<dbReference type="Gene3D" id="1.10.1380.10">
    <property type="entry name" value="Neutral endopeptidase , domain2"/>
    <property type="match status" value="1"/>
</dbReference>
<dbReference type="Proteomes" id="UP001331761">
    <property type="component" value="Unassembled WGS sequence"/>
</dbReference>
<dbReference type="Pfam" id="PF01431">
    <property type="entry name" value="Peptidase_M13"/>
    <property type="match status" value="1"/>
</dbReference>
<keyword evidence="7" id="KW-0482">Metalloprotease</keyword>
<evidence type="ECO:0000256" key="3">
    <source>
        <dbReference type="ARBA" id="ARBA00022670"/>
    </source>
</evidence>
<dbReference type="InterPro" id="IPR024079">
    <property type="entry name" value="MetalloPept_cat_dom_sf"/>
</dbReference>
<feature type="region of interest" description="Disordered" evidence="8">
    <location>
        <begin position="1"/>
        <end position="20"/>
    </location>
</feature>
<sequence length="608" mass="70925">TKHRVHHVAETRVQPEHSSKDSLAQRKLKLMQSSMHFGLLILLPCISSLQFTNPCEKSSQTNDASDFTKLTDYLNYSVNYKVDPCEDFYQFSCGNWIANTNDTLMNWEAISTLSKMSRLYEQEQREAPEMPFQTIINIELSFFVRNTNRYFVGRQKEDFLPRKTLLSYLGKDFTEKLKMAFTELLLRLMKLIAADKGINYHKTNTPLDIVALSTFMRKIYRLPAGPYSQKLVNFSQVDETVYKWFIGISDSPQRLNRSGSCLTVTKKLYPVAMLAMYARSKPTEILRPMAEEMVRAIITAFKDEIQENKWMDKSFKKAVLRKISRITWNLIDDDLFYNDTALDELYAADYGLSDQPFLEMLAKITFIRKTEEYLKLIIVDPRRSHLKNLKTFRTIGYAVNAHYLPAVNHIMVPLPFLQFPVFDESFPRSFLYGSVGTVIGHEISHSLDTEGRMRDADGKPWWPLRWKAMWTQEFDKRALCYKELYDNVKIPKFNISLNGEITLNENIADNEGIKIAYRAYRKYAAKMKVAGKSEDVDGFTQDQLFFLGFSQFWCRKTAEFTVYMERSDKHAPSEFRVDMVAKNFPPFANAFHCSPKSRMNPRHRCSIW</sequence>
<evidence type="ECO:0000256" key="5">
    <source>
        <dbReference type="ARBA" id="ARBA00022801"/>
    </source>
</evidence>
<dbReference type="InterPro" id="IPR000718">
    <property type="entry name" value="Peptidase_M13"/>
</dbReference>
<name>A0AAN8F9J2_TRICO</name>
<comment type="similarity">
    <text evidence="2">Belongs to the peptidase M13 family.</text>
</comment>
<dbReference type="InterPro" id="IPR018497">
    <property type="entry name" value="Peptidase_M13_C"/>
</dbReference>
<evidence type="ECO:0000313" key="12">
    <source>
        <dbReference type="Proteomes" id="UP001331761"/>
    </source>
</evidence>
<reference evidence="11 12" key="1">
    <citation type="submission" date="2019-10" db="EMBL/GenBank/DDBJ databases">
        <title>Assembly and Annotation for the nematode Trichostrongylus colubriformis.</title>
        <authorList>
            <person name="Martin J."/>
        </authorList>
    </citation>
    <scope>NUCLEOTIDE SEQUENCE [LARGE SCALE GENOMIC DNA]</scope>
    <source>
        <strain evidence="11">G859</strain>
        <tissue evidence="11">Whole worm</tissue>
    </source>
</reference>
<evidence type="ECO:0000259" key="9">
    <source>
        <dbReference type="Pfam" id="PF01431"/>
    </source>
</evidence>
<evidence type="ECO:0000256" key="2">
    <source>
        <dbReference type="ARBA" id="ARBA00007357"/>
    </source>
</evidence>
<dbReference type="PRINTS" id="PR00786">
    <property type="entry name" value="NEPRILYSIN"/>
</dbReference>
<dbReference type="InterPro" id="IPR042089">
    <property type="entry name" value="Peptidase_M13_dom_2"/>
</dbReference>
<accession>A0AAN8F9J2</accession>
<dbReference type="InterPro" id="IPR008753">
    <property type="entry name" value="Peptidase_M13_N"/>
</dbReference>
<keyword evidence="5" id="KW-0378">Hydrolase</keyword>
<dbReference type="Pfam" id="PF05649">
    <property type="entry name" value="Peptidase_M13_N"/>
    <property type="match status" value="1"/>
</dbReference>
<evidence type="ECO:0000256" key="1">
    <source>
        <dbReference type="ARBA" id="ARBA00001947"/>
    </source>
</evidence>
<dbReference type="CDD" id="cd08662">
    <property type="entry name" value="M13"/>
    <property type="match status" value="1"/>
</dbReference>
<feature type="compositionally biased region" description="Basic and acidic residues" evidence="8">
    <location>
        <begin position="7"/>
        <end position="20"/>
    </location>
</feature>
<evidence type="ECO:0000256" key="7">
    <source>
        <dbReference type="ARBA" id="ARBA00023049"/>
    </source>
</evidence>
<dbReference type="GO" id="GO:0016485">
    <property type="term" value="P:protein processing"/>
    <property type="evidence" value="ECO:0007669"/>
    <property type="project" value="TreeGrafter"/>
</dbReference>
<feature type="non-terminal residue" evidence="11">
    <location>
        <position position="1"/>
    </location>
</feature>
<dbReference type="Gene3D" id="3.40.390.10">
    <property type="entry name" value="Collagenase (Catalytic Domain)"/>
    <property type="match status" value="2"/>
</dbReference>
<evidence type="ECO:0000259" key="10">
    <source>
        <dbReference type="Pfam" id="PF05649"/>
    </source>
</evidence>
<organism evidence="11 12">
    <name type="scientific">Trichostrongylus colubriformis</name>
    <name type="common">Black scour worm</name>
    <dbReference type="NCBI Taxonomy" id="6319"/>
    <lineage>
        <taxon>Eukaryota</taxon>
        <taxon>Metazoa</taxon>
        <taxon>Ecdysozoa</taxon>
        <taxon>Nematoda</taxon>
        <taxon>Chromadorea</taxon>
        <taxon>Rhabditida</taxon>
        <taxon>Rhabditina</taxon>
        <taxon>Rhabditomorpha</taxon>
        <taxon>Strongyloidea</taxon>
        <taxon>Trichostrongylidae</taxon>
        <taxon>Trichostrongylus</taxon>
    </lineage>
</organism>
<protein>
    <submittedName>
        <fullName evidence="11">Uncharacterized protein</fullName>
    </submittedName>
</protein>
<dbReference type="GO" id="GO:0005886">
    <property type="term" value="C:plasma membrane"/>
    <property type="evidence" value="ECO:0007669"/>
    <property type="project" value="TreeGrafter"/>
</dbReference>
<dbReference type="PANTHER" id="PTHR11733:SF208">
    <property type="entry name" value="PEPTIDASE M13 C-TERMINAL DOMAIN-CONTAINING PROTEIN"/>
    <property type="match status" value="1"/>
</dbReference>
<dbReference type="PROSITE" id="PS51885">
    <property type="entry name" value="NEPRILYSIN"/>
    <property type="match status" value="1"/>
</dbReference>
<keyword evidence="6" id="KW-0862">Zinc</keyword>
<feature type="domain" description="Peptidase M13 C-terminal" evidence="9">
    <location>
        <begin position="400"/>
        <end position="607"/>
    </location>
</feature>